<evidence type="ECO:0000313" key="8">
    <source>
        <dbReference type="Proteomes" id="UP001476950"/>
    </source>
</evidence>
<evidence type="ECO:0000313" key="7">
    <source>
        <dbReference type="EMBL" id="MEP1061464.1"/>
    </source>
</evidence>
<evidence type="ECO:0000256" key="4">
    <source>
        <dbReference type="ARBA" id="ARBA00022989"/>
    </source>
</evidence>
<feature type="transmembrane region" description="Helical" evidence="6">
    <location>
        <begin position="193"/>
        <end position="220"/>
    </location>
</feature>
<keyword evidence="3 6" id="KW-0812">Transmembrane</keyword>
<feature type="transmembrane region" description="Helical" evidence="6">
    <location>
        <begin position="226"/>
        <end position="245"/>
    </location>
</feature>
<dbReference type="PANTHER" id="PTHR21716:SF62">
    <property type="entry name" value="TRANSPORT PROTEIN YDBI-RELATED"/>
    <property type="match status" value="1"/>
</dbReference>
<dbReference type="InterPro" id="IPR002549">
    <property type="entry name" value="AI-2E-like"/>
</dbReference>
<dbReference type="PANTHER" id="PTHR21716">
    <property type="entry name" value="TRANSMEMBRANE PROTEIN"/>
    <property type="match status" value="1"/>
</dbReference>
<accession>A0ABV0KQF4</accession>
<organism evidence="7 8">
    <name type="scientific">Stenomitos frigidus AS-A4</name>
    <dbReference type="NCBI Taxonomy" id="2933935"/>
    <lineage>
        <taxon>Bacteria</taxon>
        <taxon>Bacillati</taxon>
        <taxon>Cyanobacteriota</taxon>
        <taxon>Cyanophyceae</taxon>
        <taxon>Leptolyngbyales</taxon>
        <taxon>Leptolyngbyaceae</taxon>
        <taxon>Stenomitos</taxon>
    </lineage>
</organism>
<feature type="transmembrane region" description="Helical" evidence="6">
    <location>
        <begin position="55"/>
        <end position="76"/>
    </location>
</feature>
<name>A0ABV0KQF4_9CYAN</name>
<feature type="transmembrane region" description="Helical" evidence="6">
    <location>
        <begin position="26"/>
        <end position="43"/>
    </location>
</feature>
<gene>
    <name evidence="7" type="ORF">NDI38_23835</name>
</gene>
<keyword evidence="8" id="KW-1185">Reference proteome</keyword>
<feature type="transmembrane region" description="Helical" evidence="6">
    <location>
        <begin position="140"/>
        <end position="163"/>
    </location>
</feature>
<dbReference type="EMBL" id="JAMPLM010000034">
    <property type="protein sequence ID" value="MEP1061464.1"/>
    <property type="molecule type" value="Genomic_DNA"/>
</dbReference>
<evidence type="ECO:0000256" key="5">
    <source>
        <dbReference type="ARBA" id="ARBA00023136"/>
    </source>
</evidence>
<keyword evidence="5 6" id="KW-0472">Membrane</keyword>
<dbReference type="Pfam" id="PF01594">
    <property type="entry name" value="AI-2E_transport"/>
    <property type="match status" value="1"/>
</dbReference>
<proteinExistence type="inferred from homology"/>
<dbReference type="RefSeq" id="WP_190449246.1">
    <property type="nucleotide sequence ID" value="NZ_JAMPLM010000034.1"/>
</dbReference>
<feature type="transmembrane region" description="Helical" evidence="6">
    <location>
        <begin position="292"/>
        <end position="320"/>
    </location>
</feature>
<reference evidence="7 8" key="1">
    <citation type="submission" date="2022-04" db="EMBL/GenBank/DDBJ databases">
        <title>Positive selection, recombination, and allopatry shape intraspecific diversity of widespread and dominant cyanobacteria.</title>
        <authorList>
            <person name="Wei J."/>
            <person name="Shu W."/>
            <person name="Hu C."/>
        </authorList>
    </citation>
    <scope>NUCLEOTIDE SEQUENCE [LARGE SCALE GENOMIC DNA]</scope>
    <source>
        <strain evidence="7 8">AS-A4</strain>
    </source>
</reference>
<evidence type="ECO:0000256" key="3">
    <source>
        <dbReference type="ARBA" id="ARBA00022692"/>
    </source>
</evidence>
<comment type="similarity">
    <text evidence="2">Belongs to the autoinducer-2 exporter (AI-2E) (TC 2.A.86) family.</text>
</comment>
<protein>
    <submittedName>
        <fullName evidence="7">AI-2E family transporter</fullName>
    </submittedName>
</protein>
<evidence type="ECO:0000256" key="1">
    <source>
        <dbReference type="ARBA" id="ARBA00004141"/>
    </source>
</evidence>
<evidence type="ECO:0000256" key="2">
    <source>
        <dbReference type="ARBA" id="ARBA00009773"/>
    </source>
</evidence>
<evidence type="ECO:0000256" key="6">
    <source>
        <dbReference type="SAM" id="Phobius"/>
    </source>
</evidence>
<dbReference type="Proteomes" id="UP001476950">
    <property type="component" value="Unassembled WGS sequence"/>
</dbReference>
<keyword evidence="4 6" id="KW-1133">Transmembrane helix</keyword>
<sequence length="347" mass="38448">MRLGQWIGFLALMISLYILWRIRQVLLLAFTAVVLATALNQLVKRLERQGVHRGIGIALTITSVLIVLALLVALIVPPFFEQLPALIEAVPRGLDRLRVWFEALRSQIPGQTDDEVGIFTRLTQQLPDFISRVFGSFYGLFTYSIEIIVNLLLVLVVTIMLLANPRSYQRVFLLLFPKFYRQRIDTILSECEIALSGWLVGILFNMTVITVFSGLGLWFLDVPLPLANASLAGLLTFIPNLGPTLSVIPPAALALLDAPWKVGAVVGLYVVIQQLESNVLTPLVMKHQVSLLPAITLLAQVAFSIFFGFMGLLLALPLLVVAQVCLKNVLVEDVMSHWESHEADKGS</sequence>
<comment type="subcellular location">
    <subcellularLocation>
        <location evidence="1">Membrane</location>
        <topology evidence="1">Multi-pass membrane protein</topology>
    </subcellularLocation>
</comment>
<comment type="caution">
    <text evidence="7">The sequence shown here is derived from an EMBL/GenBank/DDBJ whole genome shotgun (WGS) entry which is preliminary data.</text>
</comment>